<proteinExistence type="predicted"/>
<accession>A0A5B7J925</accession>
<evidence type="ECO:0000313" key="1">
    <source>
        <dbReference type="EMBL" id="MPC94371.1"/>
    </source>
</evidence>
<organism evidence="1 2">
    <name type="scientific">Portunus trituberculatus</name>
    <name type="common">Swimming crab</name>
    <name type="synonym">Neptunus trituberculatus</name>
    <dbReference type="NCBI Taxonomy" id="210409"/>
    <lineage>
        <taxon>Eukaryota</taxon>
        <taxon>Metazoa</taxon>
        <taxon>Ecdysozoa</taxon>
        <taxon>Arthropoda</taxon>
        <taxon>Crustacea</taxon>
        <taxon>Multicrustacea</taxon>
        <taxon>Malacostraca</taxon>
        <taxon>Eumalacostraca</taxon>
        <taxon>Eucarida</taxon>
        <taxon>Decapoda</taxon>
        <taxon>Pleocyemata</taxon>
        <taxon>Brachyura</taxon>
        <taxon>Eubrachyura</taxon>
        <taxon>Portunoidea</taxon>
        <taxon>Portunidae</taxon>
        <taxon>Portuninae</taxon>
        <taxon>Portunus</taxon>
    </lineage>
</organism>
<reference evidence="1 2" key="1">
    <citation type="submission" date="2019-05" db="EMBL/GenBank/DDBJ databases">
        <title>Another draft genome of Portunus trituberculatus and its Hox gene families provides insights of decapod evolution.</title>
        <authorList>
            <person name="Jeong J.-H."/>
            <person name="Song I."/>
            <person name="Kim S."/>
            <person name="Choi T."/>
            <person name="Kim D."/>
            <person name="Ryu S."/>
            <person name="Kim W."/>
        </authorList>
    </citation>
    <scope>NUCLEOTIDE SEQUENCE [LARGE SCALE GENOMIC DNA]</scope>
    <source>
        <tissue evidence="1">Muscle</tissue>
    </source>
</reference>
<protein>
    <submittedName>
        <fullName evidence="1">Uncharacterized protein</fullName>
    </submittedName>
</protein>
<name>A0A5B7J925_PORTR</name>
<comment type="caution">
    <text evidence="1">The sequence shown here is derived from an EMBL/GenBank/DDBJ whole genome shotgun (WGS) entry which is preliminary data.</text>
</comment>
<dbReference type="Proteomes" id="UP000324222">
    <property type="component" value="Unassembled WGS sequence"/>
</dbReference>
<gene>
    <name evidence="1" type="ORF">E2C01_089538</name>
</gene>
<keyword evidence="2" id="KW-1185">Reference proteome</keyword>
<evidence type="ECO:0000313" key="2">
    <source>
        <dbReference type="Proteomes" id="UP000324222"/>
    </source>
</evidence>
<dbReference type="EMBL" id="VSRR010098260">
    <property type="protein sequence ID" value="MPC94371.1"/>
    <property type="molecule type" value="Genomic_DNA"/>
</dbReference>
<dbReference type="AlphaFoldDB" id="A0A5B7J925"/>
<sequence>MYTVVSLGCQRRISLELVKYNFRKTVNTCFHTPFASQRHHHHHHPTTTTSNITTITTTTTIHHNSPVCTKKITTCMITYKSPLPFTLGRHQ</sequence>